<dbReference type="EMBL" id="CP035495">
    <property type="protein sequence ID" value="QAY63809.1"/>
    <property type="molecule type" value="Genomic_DNA"/>
</dbReference>
<evidence type="ECO:0000256" key="3">
    <source>
        <dbReference type="ARBA" id="ARBA00022729"/>
    </source>
</evidence>
<dbReference type="RefSeq" id="WP_129204969.1">
    <property type="nucleotide sequence ID" value="NZ_CP035495.1"/>
</dbReference>
<feature type="transmembrane region" description="Helical" evidence="5">
    <location>
        <begin position="25"/>
        <end position="46"/>
    </location>
</feature>
<gene>
    <name evidence="7" type="ORF">ET495_11790</name>
</gene>
<dbReference type="KEGG" id="xyl:ET495_11790"/>
<evidence type="ECO:0000259" key="6">
    <source>
        <dbReference type="Pfam" id="PF00746"/>
    </source>
</evidence>
<keyword evidence="8" id="KW-1185">Reference proteome</keyword>
<protein>
    <submittedName>
        <fullName evidence="7">LPXTG cell wall anchor domain-containing protein</fullName>
    </submittedName>
</protein>
<dbReference type="AlphaFoldDB" id="A0A4P6EQT9"/>
<dbReference type="NCBIfam" id="TIGR01167">
    <property type="entry name" value="LPXTG_anchor"/>
    <property type="match status" value="1"/>
</dbReference>
<evidence type="ECO:0000256" key="5">
    <source>
        <dbReference type="SAM" id="Phobius"/>
    </source>
</evidence>
<accession>A0A4P6EQT9</accession>
<keyword evidence="1" id="KW-0134">Cell wall</keyword>
<name>A0A4P6EQT9_9MICO</name>
<dbReference type="Pfam" id="PF00746">
    <property type="entry name" value="Gram_pos_anchor"/>
    <property type="match status" value="1"/>
</dbReference>
<sequence length="54" mass="5544">MTSVLVKDVKKHGGFTLPFTGGTGVMVFTVLGLVVAAGAAVMVVVVRRRQSVVG</sequence>
<keyword evidence="3" id="KW-0732">Signal</keyword>
<keyword evidence="5" id="KW-0472">Membrane</keyword>
<keyword evidence="5" id="KW-1133">Transmembrane helix</keyword>
<organism evidence="7 8">
    <name type="scientific">Xylanimonas allomyrinae</name>
    <dbReference type="NCBI Taxonomy" id="2509459"/>
    <lineage>
        <taxon>Bacteria</taxon>
        <taxon>Bacillati</taxon>
        <taxon>Actinomycetota</taxon>
        <taxon>Actinomycetes</taxon>
        <taxon>Micrococcales</taxon>
        <taxon>Promicromonosporaceae</taxon>
        <taxon>Xylanimonas</taxon>
    </lineage>
</organism>
<feature type="domain" description="Gram-positive cocci surface proteins LPxTG" evidence="6">
    <location>
        <begin position="10"/>
        <end position="50"/>
    </location>
</feature>
<evidence type="ECO:0000256" key="1">
    <source>
        <dbReference type="ARBA" id="ARBA00022512"/>
    </source>
</evidence>
<evidence type="ECO:0000256" key="2">
    <source>
        <dbReference type="ARBA" id="ARBA00022525"/>
    </source>
</evidence>
<keyword evidence="2" id="KW-0964">Secreted</keyword>
<evidence type="ECO:0000256" key="4">
    <source>
        <dbReference type="ARBA" id="ARBA00023088"/>
    </source>
</evidence>
<proteinExistence type="predicted"/>
<keyword evidence="5" id="KW-0812">Transmembrane</keyword>
<dbReference type="InterPro" id="IPR019931">
    <property type="entry name" value="LPXTG_anchor"/>
</dbReference>
<dbReference type="Proteomes" id="UP000291758">
    <property type="component" value="Chromosome"/>
</dbReference>
<keyword evidence="4" id="KW-0572">Peptidoglycan-anchor</keyword>
<evidence type="ECO:0000313" key="8">
    <source>
        <dbReference type="Proteomes" id="UP000291758"/>
    </source>
</evidence>
<reference evidence="7 8" key="1">
    <citation type="submission" date="2019-01" db="EMBL/GenBank/DDBJ databases">
        <title>Genome sequencing of strain 2JSPR-7.</title>
        <authorList>
            <person name="Heo J."/>
            <person name="Kim S.-J."/>
            <person name="Kim J.-S."/>
            <person name="Hong S.-B."/>
            <person name="Kwon S.-W."/>
        </authorList>
    </citation>
    <scope>NUCLEOTIDE SEQUENCE [LARGE SCALE GENOMIC DNA]</scope>
    <source>
        <strain evidence="7 8">2JSPR-7</strain>
    </source>
</reference>
<evidence type="ECO:0000313" key="7">
    <source>
        <dbReference type="EMBL" id="QAY63809.1"/>
    </source>
</evidence>